<dbReference type="RefSeq" id="WP_114482060.1">
    <property type="nucleotide sequence ID" value="NZ_VLKV01000005.1"/>
</dbReference>
<dbReference type="InterPro" id="IPR021719">
    <property type="entry name" value="Prot_inh_I78"/>
</dbReference>
<dbReference type="Gene3D" id="3.30.10.10">
    <property type="entry name" value="Trypsin Inhibitor V, subunit A"/>
    <property type="match status" value="1"/>
</dbReference>
<protein>
    <submittedName>
        <fullName evidence="2">Peptidase inhibitor I78 family protein</fullName>
    </submittedName>
</protein>
<keyword evidence="1" id="KW-0732">Signal</keyword>
<dbReference type="AlphaFoldDB" id="A0A369ARU4"/>
<dbReference type="PROSITE" id="PS51257">
    <property type="entry name" value="PROKAR_LIPOPROTEIN"/>
    <property type="match status" value="1"/>
</dbReference>
<organism evidence="2 3">
    <name type="scientific">Extensimonas vulgaris</name>
    <dbReference type="NCBI Taxonomy" id="1031594"/>
    <lineage>
        <taxon>Bacteria</taxon>
        <taxon>Pseudomonadati</taxon>
        <taxon>Pseudomonadota</taxon>
        <taxon>Betaproteobacteria</taxon>
        <taxon>Burkholderiales</taxon>
        <taxon>Comamonadaceae</taxon>
        <taxon>Extensimonas</taxon>
    </lineage>
</organism>
<proteinExistence type="predicted"/>
<feature type="signal peptide" evidence="1">
    <location>
        <begin position="1"/>
        <end position="20"/>
    </location>
</feature>
<evidence type="ECO:0000256" key="1">
    <source>
        <dbReference type="SAM" id="SignalP"/>
    </source>
</evidence>
<feature type="chain" id="PRO_5017000647" evidence="1">
    <location>
        <begin position="21"/>
        <end position="104"/>
    </location>
</feature>
<accession>A0A369ARU4</accession>
<keyword evidence="3" id="KW-1185">Reference proteome</keyword>
<name>A0A369ARU4_9BURK</name>
<dbReference type="OrthoDB" id="8724542at2"/>
<sequence>MRIVFLFLTATGLGLLAGCAAPPGPNEVAFPSPGPRGGVCNAQPAQAVIGKQGTASVVEQARVLSGAAMARVLRQGQAVTLEFNAERLNLIVDAQGRITAVRCG</sequence>
<evidence type="ECO:0000313" key="2">
    <source>
        <dbReference type="EMBL" id="RCX11931.1"/>
    </source>
</evidence>
<evidence type="ECO:0000313" key="3">
    <source>
        <dbReference type="Proteomes" id="UP000252174"/>
    </source>
</evidence>
<dbReference type="EMBL" id="QPJU01000001">
    <property type="protein sequence ID" value="RCX11931.1"/>
    <property type="molecule type" value="Genomic_DNA"/>
</dbReference>
<gene>
    <name evidence="2" type="ORF">DFR45_101467</name>
</gene>
<comment type="caution">
    <text evidence="2">The sequence shown here is derived from an EMBL/GenBank/DDBJ whole genome shotgun (WGS) entry which is preliminary data.</text>
</comment>
<reference evidence="2 3" key="1">
    <citation type="submission" date="2018-07" db="EMBL/GenBank/DDBJ databases">
        <title>Genomic Encyclopedia of Type Strains, Phase IV (KMG-IV): sequencing the most valuable type-strain genomes for metagenomic binning, comparative biology and taxonomic classification.</title>
        <authorList>
            <person name="Goeker M."/>
        </authorList>
    </citation>
    <scope>NUCLEOTIDE SEQUENCE [LARGE SCALE GENOMIC DNA]</scope>
    <source>
        <strain evidence="2 3">DSM 100911</strain>
    </source>
</reference>
<dbReference type="PANTHER" id="PTHR39600:SF1">
    <property type="entry name" value="PEPTIDASE INHIBITOR I78 FAMILY PROTEIN"/>
    <property type="match status" value="1"/>
</dbReference>
<dbReference type="Proteomes" id="UP000252174">
    <property type="component" value="Unassembled WGS sequence"/>
</dbReference>
<dbReference type="Pfam" id="PF11720">
    <property type="entry name" value="Inhibitor_I78"/>
    <property type="match status" value="1"/>
</dbReference>
<dbReference type="PANTHER" id="PTHR39600">
    <property type="entry name" value="PEPTIDASE INHIBITOR I78 FAMILY PROTEIN"/>
    <property type="match status" value="1"/>
</dbReference>